<dbReference type="PANTHER" id="PTHR37936">
    <property type="entry name" value="TRANSPOSASE INSC FOR INSERTION ELEMENT IS2A-RELATED"/>
    <property type="match status" value="1"/>
</dbReference>
<comment type="caution">
    <text evidence="2">The sequence shown here is derived from an EMBL/GenBank/DDBJ whole genome shotgun (WGS) entry which is preliminary data.</text>
</comment>
<dbReference type="Pfam" id="PF01527">
    <property type="entry name" value="HTH_Tnp_1"/>
    <property type="match status" value="1"/>
</dbReference>
<dbReference type="NCBIfam" id="NF047595">
    <property type="entry name" value="IS66_ISRel24_TnpA"/>
    <property type="match status" value="1"/>
</dbReference>
<reference evidence="2 3" key="1">
    <citation type="submission" date="2020-06" db="EMBL/GenBank/DDBJ databases">
        <title>Global-level population genomics: horizontal gene transfer, symbiosis and evolution in Rhizobia.</title>
        <authorList>
            <person name="Gai Y."/>
        </authorList>
    </citation>
    <scope>NUCLEOTIDE SEQUENCE [LARGE SCALE GENOMIC DNA]</scope>
    <source>
        <strain evidence="2 3">PLR6_1b</strain>
    </source>
</reference>
<evidence type="ECO:0000256" key="1">
    <source>
        <dbReference type="ARBA" id="ARBA00009964"/>
    </source>
</evidence>
<evidence type="ECO:0000313" key="2">
    <source>
        <dbReference type="EMBL" id="MBY3594243.1"/>
    </source>
</evidence>
<proteinExistence type="inferred from homology"/>
<name>A0ABS7LS74_9HYPH</name>
<dbReference type="RefSeq" id="WP_221095882.1">
    <property type="nucleotide sequence ID" value="NZ_JABDWX010000033.1"/>
</dbReference>
<accession>A0ABS7LS74</accession>
<protein>
    <submittedName>
        <fullName evidence="2">Transposase</fullName>
    </submittedName>
</protein>
<gene>
    <name evidence="2" type="ORF">HJA87_31040</name>
</gene>
<dbReference type="EMBL" id="JABTXI010000025">
    <property type="protein sequence ID" value="MBY3594243.1"/>
    <property type="molecule type" value="Genomic_DNA"/>
</dbReference>
<dbReference type="SUPFAM" id="SSF48295">
    <property type="entry name" value="TrpR-like"/>
    <property type="match status" value="1"/>
</dbReference>
<dbReference type="Gene3D" id="1.10.10.10">
    <property type="entry name" value="Winged helix-like DNA-binding domain superfamily/Winged helix DNA-binding domain"/>
    <property type="match status" value="1"/>
</dbReference>
<keyword evidence="3" id="KW-1185">Reference proteome</keyword>
<dbReference type="PANTHER" id="PTHR37936:SF3">
    <property type="entry name" value="TRANSPOSASE INSC FOR INSERTION ELEMENT IS2A-RELATED"/>
    <property type="match status" value="1"/>
</dbReference>
<organism evidence="2 3">
    <name type="scientific">Rhizobium bangladeshense</name>
    <dbReference type="NCBI Taxonomy" id="1138189"/>
    <lineage>
        <taxon>Bacteria</taxon>
        <taxon>Pseudomonadati</taxon>
        <taxon>Pseudomonadota</taxon>
        <taxon>Alphaproteobacteria</taxon>
        <taxon>Hyphomicrobiales</taxon>
        <taxon>Rhizobiaceae</taxon>
        <taxon>Rhizobium/Agrobacterium group</taxon>
        <taxon>Rhizobium</taxon>
    </lineage>
</organism>
<comment type="similarity">
    <text evidence="1">Belongs to the transposase 8 family.</text>
</comment>
<dbReference type="InterPro" id="IPR010921">
    <property type="entry name" value="Trp_repressor/repl_initiator"/>
</dbReference>
<dbReference type="InterPro" id="IPR036388">
    <property type="entry name" value="WH-like_DNA-bd_sf"/>
</dbReference>
<dbReference type="Proteomes" id="UP000720124">
    <property type="component" value="Unassembled WGS sequence"/>
</dbReference>
<dbReference type="InterPro" id="IPR002514">
    <property type="entry name" value="Transposase_8"/>
</dbReference>
<evidence type="ECO:0000313" key="3">
    <source>
        <dbReference type="Proteomes" id="UP000720124"/>
    </source>
</evidence>
<sequence>MERLEIIDSGRRRRFSKEMKLQIVAESYSEPGLCATTARRHGISRSQLYEWRRLARAGQLDVASPVGGFVPALLVPGVEPAAGSLPTAGRMEVVSANGRRVIVDRDVEVEALLRILRGLETVR</sequence>